<evidence type="ECO:0008006" key="3">
    <source>
        <dbReference type="Google" id="ProtNLM"/>
    </source>
</evidence>
<reference evidence="1 2" key="1">
    <citation type="journal article" date="2016" name="Nat. Commun.">
        <title>Thousands of microbial genomes shed light on interconnected biogeochemical processes in an aquifer system.</title>
        <authorList>
            <person name="Anantharaman K."/>
            <person name="Brown C.T."/>
            <person name="Hug L.A."/>
            <person name="Sharon I."/>
            <person name="Castelle C.J."/>
            <person name="Probst A.J."/>
            <person name="Thomas B.C."/>
            <person name="Singh A."/>
            <person name="Wilkins M.J."/>
            <person name="Karaoz U."/>
            <person name="Brodie E.L."/>
            <person name="Williams K.H."/>
            <person name="Hubbard S.S."/>
            <person name="Banfield J.F."/>
        </authorList>
    </citation>
    <scope>NUCLEOTIDE SEQUENCE [LARGE SCALE GENOMIC DNA]</scope>
</reference>
<dbReference type="EMBL" id="MGDD01000204">
    <property type="protein sequence ID" value="OGL44801.1"/>
    <property type="molecule type" value="Genomic_DNA"/>
</dbReference>
<dbReference type="Gene3D" id="3.50.50.60">
    <property type="entry name" value="FAD/NAD(P)-binding domain"/>
    <property type="match status" value="2"/>
</dbReference>
<dbReference type="AlphaFoldDB" id="A0A1F7RTN2"/>
<dbReference type="InterPro" id="IPR036188">
    <property type="entry name" value="FAD/NAD-bd_sf"/>
</dbReference>
<name>A0A1F7RTN2_9BACT</name>
<proteinExistence type="predicted"/>
<evidence type="ECO:0000313" key="2">
    <source>
        <dbReference type="Proteomes" id="UP000179266"/>
    </source>
</evidence>
<evidence type="ECO:0000313" key="1">
    <source>
        <dbReference type="EMBL" id="OGL44801.1"/>
    </source>
</evidence>
<comment type="caution">
    <text evidence="1">The sequence shown here is derived from an EMBL/GenBank/DDBJ whole genome shotgun (WGS) entry which is preliminary data.</text>
</comment>
<organism evidence="1 2">
    <name type="scientific">Candidatus Schekmanbacteria bacterium RBG_13_48_7</name>
    <dbReference type="NCBI Taxonomy" id="1817878"/>
    <lineage>
        <taxon>Bacteria</taxon>
        <taxon>Candidatus Schekmaniibacteriota</taxon>
    </lineage>
</organism>
<gene>
    <name evidence="1" type="ORF">A2161_20015</name>
</gene>
<dbReference type="SUPFAM" id="SSF51905">
    <property type="entry name" value="FAD/NAD(P)-binding domain"/>
    <property type="match status" value="1"/>
</dbReference>
<sequence>MNLAKKNHVMILNRGSRVNCIPVLHERALNSKNIEYYKNVQISILKNDPDDGIFVDCKTSQGVLNLHINYLVFAIGREPNRDFISETVQKNEDTLQKKGLLYIIGDVKNNIYRQTAIAVGDGIMAAMKIYRKMREKK</sequence>
<dbReference type="Proteomes" id="UP000179266">
    <property type="component" value="Unassembled WGS sequence"/>
</dbReference>
<protein>
    <recommendedName>
        <fullName evidence="3">FAD/NAD(P)-binding domain-containing protein</fullName>
    </recommendedName>
</protein>
<accession>A0A1F7RTN2</accession>